<comment type="caution">
    <text evidence="1">The sequence shown here is derived from an EMBL/GenBank/DDBJ whole genome shotgun (WGS) entry which is preliminary data.</text>
</comment>
<reference evidence="1 2" key="1">
    <citation type="submission" date="2020-12" db="EMBL/GenBank/DDBJ databases">
        <title>Concerted genomic and epigenomic changes stabilize Arabidopsis allopolyploids.</title>
        <authorList>
            <person name="Chen Z."/>
        </authorList>
    </citation>
    <scope>NUCLEOTIDE SEQUENCE [LARGE SCALE GENOMIC DNA]</scope>
    <source>
        <strain evidence="1">Allo738</strain>
        <tissue evidence="1">Leaf</tissue>
    </source>
</reference>
<organism evidence="1 2">
    <name type="scientific">Arabidopsis thaliana x Arabidopsis arenosa</name>
    <dbReference type="NCBI Taxonomy" id="1240361"/>
    <lineage>
        <taxon>Eukaryota</taxon>
        <taxon>Viridiplantae</taxon>
        <taxon>Streptophyta</taxon>
        <taxon>Embryophyta</taxon>
        <taxon>Tracheophyta</taxon>
        <taxon>Spermatophyta</taxon>
        <taxon>Magnoliopsida</taxon>
        <taxon>eudicotyledons</taxon>
        <taxon>Gunneridae</taxon>
        <taxon>Pentapetalae</taxon>
        <taxon>rosids</taxon>
        <taxon>malvids</taxon>
        <taxon>Brassicales</taxon>
        <taxon>Brassicaceae</taxon>
        <taxon>Camelineae</taxon>
        <taxon>Arabidopsis</taxon>
    </lineage>
</organism>
<evidence type="ECO:0000313" key="1">
    <source>
        <dbReference type="EMBL" id="KAG7559066.1"/>
    </source>
</evidence>
<accession>A0A8T1ZIE6</accession>
<proteinExistence type="predicted"/>
<dbReference type="AlphaFoldDB" id="A0A8T1ZIE6"/>
<protein>
    <submittedName>
        <fullName evidence="1">Uncharacterized protein</fullName>
    </submittedName>
</protein>
<name>A0A8T1ZIE6_9BRAS</name>
<sequence length="111" mass="11996">MLMARSGCSKTLNQLGNDENVIVLGDVEEGEIPDSIEVKKKTTTVDVGGGREEGGSNGNSRVSTMLDLLATFPGYRPYANPGVSNFVWSQAVQNKPPNEGLKIDNEPREMK</sequence>
<keyword evidence="2" id="KW-1185">Reference proteome</keyword>
<evidence type="ECO:0000313" key="2">
    <source>
        <dbReference type="Proteomes" id="UP000694240"/>
    </source>
</evidence>
<gene>
    <name evidence="1" type="ORF">ISN45_Aa05g006730</name>
</gene>
<dbReference type="Proteomes" id="UP000694240">
    <property type="component" value="Chromosome 10"/>
</dbReference>
<dbReference type="EMBL" id="JAEFBK010000010">
    <property type="protein sequence ID" value="KAG7559066.1"/>
    <property type="molecule type" value="Genomic_DNA"/>
</dbReference>